<accession>A0AAE0CBA2</accession>
<organism evidence="2 3">
    <name type="scientific">Cymbomonas tetramitiformis</name>
    <dbReference type="NCBI Taxonomy" id="36881"/>
    <lineage>
        <taxon>Eukaryota</taxon>
        <taxon>Viridiplantae</taxon>
        <taxon>Chlorophyta</taxon>
        <taxon>Pyramimonadophyceae</taxon>
        <taxon>Pyramimonadales</taxon>
        <taxon>Pyramimonadaceae</taxon>
        <taxon>Cymbomonas</taxon>
    </lineage>
</organism>
<proteinExistence type="predicted"/>
<name>A0AAE0CBA2_9CHLO</name>
<keyword evidence="3" id="KW-1185">Reference proteome</keyword>
<dbReference type="EMBL" id="LGRX02026180">
    <property type="protein sequence ID" value="KAK3251217.1"/>
    <property type="molecule type" value="Genomic_DNA"/>
</dbReference>
<evidence type="ECO:0000313" key="2">
    <source>
        <dbReference type="EMBL" id="KAK3251223.1"/>
    </source>
</evidence>
<evidence type="ECO:0000313" key="3">
    <source>
        <dbReference type="Proteomes" id="UP001190700"/>
    </source>
</evidence>
<reference evidence="2 3" key="1">
    <citation type="journal article" date="2015" name="Genome Biol. Evol.">
        <title>Comparative Genomics of a Bacterivorous Green Alga Reveals Evolutionary Causalities and Consequences of Phago-Mixotrophic Mode of Nutrition.</title>
        <authorList>
            <person name="Burns J.A."/>
            <person name="Paasch A."/>
            <person name="Narechania A."/>
            <person name="Kim E."/>
        </authorList>
    </citation>
    <scope>NUCLEOTIDE SEQUENCE [LARGE SCALE GENOMIC DNA]</scope>
    <source>
        <strain evidence="2">PLY_AMNH</strain>
    </source>
</reference>
<dbReference type="Proteomes" id="UP001190700">
    <property type="component" value="Unassembled WGS sequence"/>
</dbReference>
<reference evidence="2" key="2">
    <citation type="submission" date="2023-06" db="EMBL/GenBank/DDBJ databases">
        <title>Long-read-based genome assembly of the green algal bacterivore Cymbomonas tetramitiformis.</title>
        <authorList>
            <person name="Gyaltshen Y."/>
            <person name="Rozenberg A."/>
            <person name="Paasch A."/>
            <person name="Burns J.A."/>
            <person name="Warring S."/>
            <person name="Larson R."/>
            <person name="Maurer-Alcala X."/>
            <person name="Dacks J."/>
            <person name="Kim E."/>
        </authorList>
    </citation>
    <scope>NUCLEOTIDE SEQUENCE</scope>
    <source>
        <strain evidence="2">PLY_AMNH</strain>
    </source>
</reference>
<dbReference type="EMBL" id="LGRX02026179">
    <property type="protein sequence ID" value="KAK3251223.1"/>
    <property type="molecule type" value="Genomic_DNA"/>
</dbReference>
<gene>
    <name evidence="2" type="ORF">CYMTET_39430</name>
    <name evidence="1" type="ORF">CYMTET_39433</name>
</gene>
<protein>
    <submittedName>
        <fullName evidence="2">Uncharacterized protein</fullName>
    </submittedName>
</protein>
<dbReference type="AlphaFoldDB" id="A0AAE0CBA2"/>
<evidence type="ECO:0000313" key="1">
    <source>
        <dbReference type="EMBL" id="KAK3251217.1"/>
    </source>
</evidence>
<sequence>MWRCSIERVEKARKLRIRSHLSDNIAIMLVDGYVNMRLLEKDCNPAVVSVIEYPIVDDDENEMPATIHPDGDPEELADGIQEDADALLRNTVS</sequence>
<comment type="caution">
    <text evidence="2">The sequence shown here is derived from an EMBL/GenBank/DDBJ whole genome shotgun (WGS) entry which is preliminary data.</text>
</comment>